<evidence type="ECO:0000256" key="3">
    <source>
        <dbReference type="ARBA" id="ARBA00023054"/>
    </source>
</evidence>
<evidence type="ECO:0000256" key="6">
    <source>
        <dbReference type="ARBA" id="ARBA00023242"/>
    </source>
</evidence>
<dbReference type="InterPro" id="IPR044607">
    <property type="entry name" value="RKD-like"/>
</dbReference>
<dbReference type="GO" id="GO:0003700">
    <property type="term" value="F:DNA-binding transcription factor activity"/>
    <property type="evidence" value="ECO:0007669"/>
    <property type="project" value="InterPro"/>
</dbReference>
<feature type="coiled-coil region" evidence="7">
    <location>
        <begin position="130"/>
        <end position="157"/>
    </location>
</feature>
<organism evidence="9 10">
    <name type="scientific">Citrus sinensis</name>
    <name type="common">Sweet orange</name>
    <name type="synonym">Citrus aurantium var. sinensis</name>
    <dbReference type="NCBI Taxonomy" id="2711"/>
    <lineage>
        <taxon>Eukaryota</taxon>
        <taxon>Viridiplantae</taxon>
        <taxon>Streptophyta</taxon>
        <taxon>Embryophyta</taxon>
        <taxon>Tracheophyta</taxon>
        <taxon>Spermatophyta</taxon>
        <taxon>Magnoliopsida</taxon>
        <taxon>eudicotyledons</taxon>
        <taxon>Gunneridae</taxon>
        <taxon>Pentapetalae</taxon>
        <taxon>rosids</taxon>
        <taxon>malvids</taxon>
        <taxon>Sapindales</taxon>
        <taxon>Rutaceae</taxon>
        <taxon>Aurantioideae</taxon>
        <taxon>Citrus</taxon>
    </lineage>
</organism>
<sequence>FCKKSIENVKEYLVQYCEERKQAGFMMLPDPLSDFYEAVCVGLVLDDNLTTDDYSQPPMTNSVQRERTGKLTLRDLMIYFHLPIEEAARRMKLCPTVVKKICRRDGLHRWPHRKIKSIQRRMSVASGRLRSNDAEERANAQIEIQRLQEEMAAACAGLTR</sequence>
<dbReference type="InterPro" id="IPR003035">
    <property type="entry name" value="RWP-RK_dom"/>
</dbReference>
<accession>A0A067G1W6</accession>
<dbReference type="AlphaFoldDB" id="A0A067G1W6"/>
<dbReference type="STRING" id="2711.A0A067G1W6"/>
<feature type="domain" description="RWP-RK" evidence="8">
    <location>
        <begin position="58"/>
        <end position="138"/>
    </location>
</feature>
<evidence type="ECO:0000256" key="7">
    <source>
        <dbReference type="SAM" id="Coils"/>
    </source>
</evidence>
<evidence type="ECO:0000313" key="10">
    <source>
        <dbReference type="Proteomes" id="UP000027120"/>
    </source>
</evidence>
<keyword evidence="6" id="KW-0539">Nucleus</keyword>
<proteinExistence type="predicted"/>
<evidence type="ECO:0000313" key="9">
    <source>
        <dbReference type="EMBL" id="KDO73593.1"/>
    </source>
</evidence>
<dbReference type="EMBL" id="KK784885">
    <property type="protein sequence ID" value="KDO73593.1"/>
    <property type="molecule type" value="Genomic_DNA"/>
</dbReference>
<comment type="function">
    <text evidence="1">Putative transcription factor.</text>
</comment>
<keyword evidence="10" id="KW-1185">Reference proteome</keyword>
<evidence type="ECO:0000256" key="2">
    <source>
        <dbReference type="ARBA" id="ARBA00023015"/>
    </source>
</evidence>
<protein>
    <recommendedName>
        <fullName evidence="8">RWP-RK domain-containing protein</fullName>
    </recommendedName>
</protein>
<dbReference type="PROSITE" id="PS51519">
    <property type="entry name" value="RWP_RK"/>
    <property type="match status" value="1"/>
</dbReference>
<evidence type="ECO:0000259" key="8">
    <source>
        <dbReference type="PROSITE" id="PS51519"/>
    </source>
</evidence>
<keyword evidence="4" id="KW-0238">DNA-binding</keyword>
<feature type="non-terminal residue" evidence="9">
    <location>
        <position position="1"/>
    </location>
</feature>
<dbReference type="PANTHER" id="PTHR46373">
    <property type="entry name" value="PROTEIN RKD4"/>
    <property type="match status" value="1"/>
</dbReference>
<evidence type="ECO:0000256" key="4">
    <source>
        <dbReference type="ARBA" id="ARBA00023125"/>
    </source>
</evidence>
<reference evidence="9 10" key="1">
    <citation type="submission" date="2014-04" db="EMBL/GenBank/DDBJ databases">
        <authorList>
            <consortium name="International Citrus Genome Consortium"/>
            <person name="Gmitter F."/>
            <person name="Chen C."/>
            <person name="Farmerie W."/>
            <person name="Harkins T."/>
            <person name="Desany B."/>
            <person name="Mohiuddin M."/>
            <person name="Kodira C."/>
            <person name="Borodovsky M."/>
            <person name="Lomsadze A."/>
            <person name="Burns P."/>
            <person name="Jenkins J."/>
            <person name="Prochnik S."/>
            <person name="Shu S."/>
            <person name="Chapman J."/>
            <person name="Pitluck S."/>
            <person name="Schmutz J."/>
            <person name="Rokhsar D."/>
        </authorList>
    </citation>
    <scope>NUCLEOTIDE SEQUENCE</scope>
</reference>
<keyword evidence="5" id="KW-0804">Transcription</keyword>
<keyword evidence="2" id="KW-0805">Transcription regulation</keyword>
<dbReference type="GO" id="GO:0003677">
    <property type="term" value="F:DNA binding"/>
    <property type="evidence" value="ECO:0007669"/>
    <property type="project" value="UniProtKB-KW"/>
</dbReference>
<dbReference type="Proteomes" id="UP000027120">
    <property type="component" value="Unassembled WGS sequence"/>
</dbReference>
<evidence type="ECO:0000256" key="5">
    <source>
        <dbReference type="ARBA" id="ARBA00023163"/>
    </source>
</evidence>
<dbReference type="PANTHER" id="PTHR46373:SF5">
    <property type="entry name" value="RWP-RK DOMAIN PROTEIN"/>
    <property type="match status" value="1"/>
</dbReference>
<keyword evidence="3 7" id="KW-0175">Coiled coil</keyword>
<gene>
    <name evidence="9" type="ORF">CISIN_1g041600mg</name>
</gene>
<evidence type="ECO:0000256" key="1">
    <source>
        <dbReference type="ARBA" id="ARBA00004049"/>
    </source>
</evidence>
<name>A0A067G1W6_CITSI</name>
<dbReference type="Pfam" id="PF02042">
    <property type="entry name" value="RWP-RK"/>
    <property type="match status" value="1"/>
</dbReference>